<reference evidence="8 9" key="1">
    <citation type="submission" date="2019-12" db="EMBL/GenBank/DDBJ databases">
        <title>Microbes associate with the intestines of laboratory mice.</title>
        <authorList>
            <person name="Navarre W."/>
            <person name="Wong E."/>
        </authorList>
    </citation>
    <scope>NUCLEOTIDE SEQUENCE [LARGE SCALE GENOMIC DNA]</scope>
    <source>
        <strain evidence="8 9">NM51_B2-22</strain>
    </source>
</reference>
<dbReference type="InterPro" id="IPR010343">
    <property type="entry name" value="ArAE_1"/>
</dbReference>
<dbReference type="Proteomes" id="UP000461595">
    <property type="component" value="Unassembled WGS sequence"/>
</dbReference>
<organism evidence="8 9">
    <name type="scientific">Streptococcus danieliae</name>
    <dbReference type="NCBI Taxonomy" id="747656"/>
    <lineage>
        <taxon>Bacteria</taxon>
        <taxon>Bacillati</taxon>
        <taxon>Bacillota</taxon>
        <taxon>Bacilli</taxon>
        <taxon>Lactobacillales</taxon>
        <taxon>Streptococcaceae</taxon>
        <taxon>Streptococcus</taxon>
    </lineage>
</organism>
<dbReference type="PANTHER" id="PTHR40064">
    <property type="entry name" value="MEMBRANE PROTEIN-RELATED"/>
    <property type="match status" value="1"/>
</dbReference>
<feature type="transmembrane region" description="Helical" evidence="6">
    <location>
        <begin position="115"/>
        <end position="137"/>
    </location>
</feature>
<name>A0A7X3G7F7_9STRE</name>
<evidence type="ECO:0000313" key="8">
    <source>
        <dbReference type="EMBL" id="MVX58522.1"/>
    </source>
</evidence>
<evidence type="ECO:0000256" key="1">
    <source>
        <dbReference type="ARBA" id="ARBA00004651"/>
    </source>
</evidence>
<dbReference type="Pfam" id="PF11728">
    <property type="entry name" value="ArAE_1_C"/>
    <property type="match status" value="1"/>
</dbReference>
<gene>
    <name evidence="8" type="ORF">E5983_02495</name>
</gene>
<dbReference type="RefSeq" id="WP_160332344.1">
    <property type="nucleotide sequence ID" value="NZ_CATKDJ010000067.1"/>
</dbReference>
<keyword evidence="3 6" id="KW-0812">Transmembrane</keyword>
<dbReference type="GO" id="GO:0005886">
    <property type="term" value="C:plasma membrane"/>
    <property type="evidence" value="ECO:0007669"/>
    <property type="project" value="UniProtKB-SubCell"/>
</dbReference>
<evidence type="ECO:0000256" key="2">
    <source>
        <dbReference type="ARBA" id="ARBA00022475"/>
    </source>
</evidence>
<dbReference type="PANTHER" id="PTHR40064:SF1">
    <property type="entry name" value="MEMBRANE PROTEIN"/>
    <property type="match status" value="1"/>
</dbReference>
<evidence type="ECO:0000256" key="6">
    <source>
        <dbReference type="SAM" id="Phobius"/>
    </source>
</evidence>
<dbReference type="InterPro" id="IPR021062">
    <property type="entry name" value="ArAE_1_C"/>
</dbReference>
<dbReference type="InterPro" id="IPR052984">
    <property type="entry name" value="UPF0421"/>
</dbReference>
<dbReference type="OrthoDB" id="357521at2"/>
<keyword evidence="4 6" id="KW-1133">Transmembrane helix</keyword>
<feature type="domain" description="Putative aromatic acid exporter C-terminal" evidence="7">
    <location>
        <begin position="146"/>
        <end position="308"/>
    </location>
</feature>
<dbReference type="AlphaFoldDB" id="A0A7X3G7F7"/>
<accession>A0A7X3G7F7</accession>
<sequence>MSVFQKSIKVILVTWIAVQIATFLGLNYPSSAGIIGLLSLLDTRRSTLLTAKRRVLSMTSAMLAAILCFSLFGLNIWAFGLSMAIYIPLAYKYEWDIGLSVSTVGVFHLLDTGSLALPVILNELGLFAIGVSLALLANIYMPSHQKEIIAARNRVELLLKGLVLRFHHILATGQNSDEVHRIQQLEKEIQTALELVYRDQSNQLFQRTDYEVHYFEMRLEQCHYLLQMVEDIQHCHFSAEESLILAQLFKDTAQQLEDKSTPIHLIDRIDHYLQVFRERPLPKSREEFESRSYLLQIFRDLEHFIHLKIQFHQRYPQDQLNED</sequence>
<dbReference type="InterPro" id="IPR038323">
    <property type="entry name" value="ArAE_1_C_sf"/>
</dbReference>
<comment type="subcellular location">
    <subcellularLocation>
        <location evidence="1">Cell membrane</location>
        <topology evidence="1">Multi-pass membrane protein</topology>
    </subcellularLocation>
</comment>
<dbReference type="Pfam" id="PF06081">
    <property type="entry name" value="ArAE_1"/>
    <property type="match status" value="1"/>
</dbReference>
<evidence type="ECO:0000313" key="9">
    <source>
        <dbReference type="Proteomes" id="UP000461595"/>
    </source>
</evidence>
<dbReference type="Gene3D" id="1.20.120.940">
    <property type="entry name" value="Putative aromatic acid exporter, C-terminal domain"/>
    <property type="match status" value="1"/>
</dbReference>
<dbReference type="EMBL" id="WSRS01000013">
    <property type="protein sequence ID" value="MVX58522.1"/>
    <property type="molecule type" value="Genomic_DNA"/>
</dbReference>
<comment type="caution">
    <text evidence="8">The sequence shown here is derived from an EMBL/GenBank/DDBJ whole genome shotgun (WGS) entry which is preliminary data.</text>
</comment>
<proteinExistence type="predicted"/>
<keyword evidence="5 6" id="KW-0472">Membrane</keyword>
<evidence type="ECO:0000256" key="5">
    <source>
        <dbReference type="ARBA" id="ARBA00023136"/>
    </source>
</evidence>
<keyword evidence="2" id="KW-1003">Cell membrane</keyword>
<evidence type="ECO:0000259" key="7">
    <source>
        <dbReference type="Pfam" id="PF11728"/>
    </source>
</evidence>
<evidence type="ECO:0000256" key="3">
    <source>
        <dbReference type="ARBA" id="ARBA00022692"/>
    </source>
</evidence>
<feature type="transmembrane region" description="Helical" evidence="6">
    <location>
        <begin position="12"/>
        <end position="41"/>
    </location>
</feature>
<protein>
    <submittedName>
        <fullName evidence="8">Aromatic acid exporter family protein</fullName>
    </submittedName>
</protein>
<feature type="transmembrane region" description="Helical" evidence="6">
    <location>
        <begin position="62"/>
        <end position="87"/>
    </location>
</feature>
<evidence type="ECO:0000256" key="4">
    <source>
        <dbReference type="ARBA" id="ARBA00022989"/>
    </source>
</evidence>